<comment type="cofactor">
    <cofactor evidence="1">
        <name>Mg(2+)</name>
        <dbReference type="ChEBI" id="CHEBI:18420"/>
    </cofactor>
</comment>
<evidence type="ECO:0000256" key="2">
    <source>
        <dbReference type="ARBA" id="ARBA00005568"/>
    </source>
</evidence>
<name>A0A918PZ58_9CAUL</name>
<protein>
    <submittedName>
        <fullName evidence="8">(3S)-malyl-CoA thioesterase</fullName>
    </submittedName>
</protein>
<dbReference type="Pfam" id="PF03328">
    <property type="entry name" value="HpcH_HpaI"/>
    <property type="match status" value="1"/>
</dbReference>
<dbReference type="PANTHER" id="PTHR32308">
    <property type="entry name" value="LYASE BETA SUBUNIT, PUTATIVE (AFU_ORTHOLOGUE AFUA_4G13030)-RELATED"/>
    <property type="match status" value="1"/>
</dbReference>
<evidence type="ECO:0000256" key="6">
    <source>
        <dbReference type="PIRSR" id="PIRSR015582-2"/>
    </source>
</evidence>
<evidence type="ECO:0000256" key="5">
    <source>
        <dbReference type="PIRSR" id="PIRSR015582-1"/>
    </source>
</evidence>
<keyword evidence="9" id="KW-1185">Reference proteome</keyword>
<feature type="binding site" evidence="6">
    <location>
        <position position="146"/>
    </location>
    <ligand>
        <name>Mg(2+)</name>
        <dbReference type="ChEBI" id="CHEBI:18420"/>
    </ligand>
</feature>
<dbReference type="RefSeq" id="WP_189485214.1">
    <property type="nucleotide sequence ID" value="NZ_BMZB01000001.1"/>
</dbReference>
<accession>A0A918PZ58</accession>
<evidence type="ECO:0000256" key="1">
    <source>
        <dbReference type="ARBA" id="ARBA00001946"/>
    </source>
</evidence>
<proteinExistence type="inferred from homology"/>
<dbReference type="InterPro" id="IPR040442">
    <property type="entry name" value="Pyrv_kinase-like_dom_sf"/>
</dbReference>
<feature type="binding site" evidence="5">
    <location>
        <position position="64"/>
    </location>
    <ligand>
        <name>substrate</name>
    </ligand>
</feature>
<reference evidence="8" key="1">
    <citation type="journal article" date="2014" name="Int. J. Syst. Evol. Microbiol.">
        <title>Complete genome sequence of Corynebacterium casei LMG S-19264T (=DSM 44701T), isolated from a smear-ripened cheese.</title>
        <authorList>
            <consortium name="US DOE Joint Genome Institute (JGI-PGF)"/>
            <person name="Walter F."/>
            <person name="Albersmeier A."/>
            <person name="Kalinowski J."/>
            <person name="Ruckert C."/>
        </authorList>
    </citation>
    <scope>NUCLEOTIDE SEQUENCE</scope>
    <source>
        <strain evidence="8">KCTC 32296</strain>
    </source>
</reference>
<comment type="similarity">
    <text evidence="2">Belongs to the HpcH/HpaI aldolase family.</text>
</comment>
<gene>
    <name evidence="8" type="primary">mcl2</name>
    <name evidence="8" type="ORF">GCM10011273_09730</name>
</gene>
<dbReference type="InterPro" id="IPR005000">
    <property type="entry name" value="Aldolase/citrate-lyase_domain"/>
</dbReference>
<dbReference type="PIRSF" id="PIRSF015582">
    <property type="entry name" value="Cit_lyase_B"/>
    <property type="match status" value="1"/>
</dbReference>
<dbReference type="InterPro" id="IPR011206">
    <property type="entry name" value="Citrate_lyase_beta/mcl1/mcl2"/>
</dbReference>
<feature type="binding site" evidence="5">
    <location>
        <position position="117"/>
    </location>
    <ligand>
        <name>substrate</name>
    </ligand>
</feature>
<sequence length="273" mass="29420">MFRSVLFIPCGNPKALSKAHNLKADALIFDLEDAVGDTVKAAALEGLIETAGAGDFATPYRMVRVNPETAEPDLKAFGDLFAAGRLHGIVIPKVASPQAIEDMAFMMPEVDLWAMIETPMGVVRLPDIAKLSGKQPLKGLIAGPNDLRSGLRAASTPKRIELRYALSQIVLYARAYGLIALDGVYNAFKDEDGFRAECTQGKALGFDGKTLIHPSQIEGCEIAFSPNATEIAWAQAVLEAYEQPENAAAGVVSVNGEMIERLHLKRAREILSL</sequence>
<comment type="caution">
    <text evidence="8">The sequence shown here is derived from an EMBL/GenBank/DDBJ whole genome shotgun (WGS) entry which is preliminary data.</text>
</comment>
<dbReference type="AlphaFoldDB" id="A0A918PZ58"/>
<keyword evidence="3 6" id="KW-0479">Metal-binding</keyword>
<evidence type="ECO:0000313" key="8">
    <source>
        <dbReference type="EMBL" id="GGZ26264.1"/>
    </source>
</evidence>
<dbReference type="SUPFAM" id="SSF51621">
    <property type="entry name" value="Phosphoenolpyruvate/pyruvate domain"/>
    <property type="match status" value="1"/>
</dbReference>
<dbReference type="Proteomes" id="UP000662572">
    <property type="component" value="Unassembled WGS sequence"/>
</dbReference>
<evidence type="ECO:0000256" key="4">
    <source>
        <dbReference type="ARBA" id="ARBA00022842"/>
    </source>
</evidence>
<dbReference type="GO" id="GO:0006107">
    <property type="term" value="P:oxaloacetate metabolic process"/>
    <property type="evidence" value="ECO:0007669"/>
    <property type="project" value="TreeGrafter"/>
</dbReference>
<organism evidence="8 9">
    <name type="scientific">Asticcacaulis endophyticus</name>
    <dbReference type="NCBI Taxonomy" id="1395890"/>
    <lineage>
        <taxon>Bacteria</taxon>
        <taxon>Pseudomonadati</taxon>
        <taxon>Pseudomonadota</taxon>
        <taxon>Alphaproteobacteria</taxon>
        <taxon>Caulobacterales</taxon>
        <taxon>Caulobacteraceae</taxon>
        <taxon>Asticcacaulis</taxon>
    </lineage>
</organism>
<dbReference type="Gene3D" id="3.20.20.60">
    <property type="entry name" value="Phosphoenolpyruvate-binding domains"/>
    <property type="match status" value="1"/>
</dbReference>
<keyword evidence="4 6" id="KW-0460">Magnesium</keyword>
<dbReference type="GO" id="GO:0000287">
    <property type="term" value="F:magnesium ion binding"/>
    <property type="evidence" value="ECO:0007669"/>
    <property type="project" value="TreeGrafter"/>
</dbReference>
<dbReference type="InterPro" id="IPR015813">
    <property type="entry name" value="Pyrv/PenolPyrv_kinase-like_dom"/>
</dbReference>
<dbReference type="EMBL" id="BMZB01000001">
    <property type="protein sequence ID" value="GGZ26264.1"/>
    <property type="molecule type" value="Genomic_DNA"/>
</dbReference>
<feature type="binding site" evidence="6">
    <location>
        <position position="117"/>
    </location>
    <ligand>
        <name>Mg(2+)</name>
        <dbReference type="ChEBI" id="CHEBI:18420"/>
    </ligand>
</feature>
<reference evidence="8" key="2">
    <citation type="submission" date="2020-09" db="EMBL/GenBank/DDBJ databases">
        <authorList>
            <person name="Sun Q."/>
            <person name="Kim S."/>
        </authorList>
    </citation>
    <scope>NUCLEOTIDE SEQUENCE</scope>
    <source>
        <strain evidence="8">KCTC 32296</strain>
    </source>
</reference>
<evidence type="ECO:0000259" key="7">
    <source>
        <dbReference type="Pfam" id="PF03328"/>
    </source>
</evidence>
<evidence type="ECO:0000313" key="9">
    <source>
        <dbReference type="Proteomes" id="UP000662572"/>
    </source>
</evidence>
<feature type="domain" description="HpcH/HpaI aldolase/citrate lyase" evidence="7">
    <location>
        <begin position="3"/>
        <end position="214"/>
    </location>
</feature>
<dbReference type="PANTHER" id="PTHR32308:SF10">
    <property type="entry name" value="CITRATE LYASE SUBUNIT BETA"/>
    <property type="match status" value="1"/>
</dbReference>
<evidence type="ECO:0000256" key="3">
    <source>
        <dbReference type="ARBA" id="ARBA00022723"/>
    </source>
</evidence>
<dbReference type="GO" id="GO:0003824">
    <property type="term" value="F:catalytic activity"/>
    <property type="evidence" value="ECO:0007669"/>
    <property type="project" value="InterPro"/>
</dbReference>